<evidence type="ECO:0008006" key="3">
    <source>
        <dbReference type="Google" id="ProtNLM"/>
    </source>
</evidence>
<comment type="caution">
    <text evidence="1">The sequence shown here is derived from an EMBL/GenBank/DDBJ whole genome shotgun (WGS) entry which is preliminary data.</text>
</comment>
<accession>A0AAW1XB47</accession>
<evidence type="ECO:0000313" key="2">
    <source>
        <dbReference type="Proteomes" id="UP001457282"/>
    </source>
</evidence>
<organism evidence="1 2">
    <name type="scientific">Rubus argutus</name>
    <name type="common">Southern blackberry</name>
    <dbReference type="NCBI Taxonomy" id="59490"/>
    <lineage>
        <taxon>Eukaryota</taxon>
        <taxon>Viridiplantae</taxon>
        <taxon>Streptophyta</taxon>
        <taxon>Embryophyta</taxon>
        <taxon>Tracheophyta</taxon>
        <taxon>Spermatophyta</taxon>
        <taxon>Magnoliopsida</taxon>
        <taxon>eudicotyledons</taxon>
        <taxon>Gunneridae</taxon>
        <taxon>Pentapetalae</taxon>
        <taxon>rosids</taxon>
        <taxon>fabids</taxon>
        <taxon>Rosales</taxon>
        <taxon>Rosaceae</taxon>
        <taxon>Rosoideae</taxon>
        <taxon>Rosoideae incertae sedis</taxon>
        <taxon>Rubus</taxon>
    </lineage>
</organism>
<sequence length="67" mass="7891">MREWQGSGIDGDGRHGLCCEQWKPDADVMMPTVKGWDEQRRVRLRGEGQWRWRSRQGMGDFVVIEVE</sequence>
<gene>
    <name evidence="1" type="ORF">M0R45_020245</name>
</gene>
<dbReference type="EMBL" id="JBEDUW010000004">
    <property type="protein sequence ID" value="KAK9933032.1"/>
    <property type="molecule type" value="Genomic_DNA"/>
</dbReference>
<dbReference type="AlphaFoldDB" id="A0AAW1XB47"/>
<dbReference type="Proteomes" id="UP001457282">
    <property type="component" value="Unassembled WGS sequence"/>
</dbReference>
<name>A0AAW1XB47_RUBAR</name>
<proteinExistence type="predicted"/>
<protein>
    <recommendedName>
        <fullName evidence="3">MHC class I antigen</fullName>
    </recommendedName>
</protein>
<reference evidence="1 2" key="1">
    <citation type="journal article" date="2023" name="G3 (Bethesda)">
        <title>A chromosome-length genome assembly and annotation of blackberry (Rubus argutus, cv. 'Hillquist').</title>
        <authorList>
            <person name="Bruna T."/>
            <person name="Aryal R."/>
            <person name="Dudchenko O."/>
            <person name="Sargent D.J."/>
            <person name="Mead D."/>
            <person name="Buti M."/>
            <person name="Cavallini A."/>
            <person name="Hytonen T."/>
            <person name="Andres J."/>
            <person name="Pham M."/>
            <person name="Weisz D."/>
            <person name="Mascagni F."/>
            <person name="Usai G."/>
            <person name="Natali L."/>
            <person name="Bassil N."/>
            <person name="Fernandez G.E."/>
            <person name="Lomsadze A."/>
            <person name="Armour M."/>
            <person name="Olukolu B."/>
            <person name="Poorten T."/>
            <person name="Britton C."/>
            <person name="Davik J."/>
            <person name="Ashrafi H."/>
            <person name="Aiden E.L."/>
            <person name="Borodovsky M."/>
            <person name="Worthington M."/>
        </authorList>
    </citation>
    <scope>NUCLEOTIDE SEQUENCE [LARGE SCALE GENOMIC DNA]</scope>
    <source>
        <strain evidence="1">PI 553951</strain>
    </source>
</reference>
<evidence type="ECO:0000313" key="1">
    <source>
        <dbReference type="EMBL" id="KAK9933032.1"/>
    </source>
</evidence>
<keyword evidence="2" id="KW-1185">Reference proteome</keyword>